<dbReference type="GO" id="GO:0099518">
    <property type="term" value="P:vesicle cytoskeletal trafficking"/>
    <property type="evidence" value="ECO:0007669"/>
    <property type="project" value="TreeGrafter"/>
</dbReference>
<dbReference type="Proteomes" id="UP000681722">
    <property type="component" value="Unassembled WGS sequence"/>
</dbReference>
<protein>
    <recommendedName>
        <fullName evidence="4">Factor VIII intron 22 protein</fullName>
    </recommendedName>
</protein>
<dbReference type="InterPro" id="IPR039494">
    <property type="entry name" value="F8A"/>
</dbReference>
<accession>A0A813P7L0</accession>
<dbReference type="EMBL" id="CAJNOQ010000057">
    <property type="protein sequence ID" value="CAF0748622.1"/>
    <property type="molecule type" value="Genomic_DNA"/>
</dbReference>
<name>A0A813P7L0_9BILA</name>
<gene>
    <name evidence="1" type="ORF">GPM918_LOCUS693</name>
    <name evidence="2" type="ORF">SRO942_LOCUS694</name>
</gene>
<dbReference type="PANTHER" id="PTHR16797:SF4">
    <property type="entry name" value="40-KDA HUNTINGTIN-ASSOCIATED PROTEIN"/>
    <property type="match status" value="1"/>
</dbReference>
<organism evidence="1 3">
    <name type="scientific">Didymodactylos carnosus</name>
    <dbReference type="NCBI Taxonomy" id="1234261"/>
    <lineage>
        <taxon>Eukaryota</taxon>
        <taxon>Metazoa</taxon>
        <taxon>Spiralia</taxon>
        <taxon>Gnathifera</taxon>
        <taxon>Rotifera</taxon>
        <taxon>Eurotatoria</taxon>
        <taxon>Bdelloidea</taxon>
        <taxon>Philodinida</taxon>
        <taxon>Philodinidae</taxon>
        <taxon>Didymodactylos</taxon>
    </lineage>
</organism>
<proteinExistence type="predicted"/>
<dbReference type="Gene3D" id="1.25.40.10">
    <property type="entry name" value="Tetratricopeptide repeat domain"/>
    <property type="match status" value="1"/>
</dbReference>
<dbReference type="AlphaFoldDB" id="A0A813P7L0"/>
<dbReference type="GO" id="GO:0005769">
    <property type="term" value="C:early endosome"/>
    <property type="evidence" value="ECO:0007669"/>
    <property type="project" value="TreeGrafter"/>
</dbReference>
<dbReference type="Proteomes" id="UP000663829">
    <property type="component" value="Unassembled WGS sequence"/>
</dbReference>
<evidence type="ECO:0000313" key="2">
    <source>
        <dbReference type="EMBL" id="CAF3527817.1"/>
    </source>
</evidence>
<dbReference type="EMBL" id="CAJOBC010000057">
    <property type="protein sequence ID" value="CAF3527817.1"/>
    <property type="molecule type" value="Genomic_DNA"/>
</dbReference>
<evidence type="ECO:0000313" key="3">
    <source>
        <dbReference type="Proteomes" id="UP000663829"/>
    </source>
</evidence>
<dbReference type="InterPro" id="IPR011990">
    <property type="entry name" value="TPR-like_helical_dom_sf"/>
</dbReference>
<sequence length="355" mass="40941">MDPSIDHLEKLKSICAKLKKGLLPLRRPKYAEAANDFQSLAKQFLSENCLEYSALCYLQASKCFQELKSSTSELQTLLEAAHLFLVLELQTFESNTLSYNENLSLALSTYQMAQKNLHEQNERYLSGLISLQIADFLIKLSREHEAERLYNMTLDSFKDMTMIYIIILQHLLNIRIENNDHVLALNTCTQIIERLMGSTTTTTKTSTSTIKSEVKQLPTDVPQLSTLRASDRLLLGKCDVTRLLLLLILKPHPQRLRSDYAKVLNQYTWDSYEQTTPPTSFIDEKLFFLLQSLTLAVQAHDLENIELLEKDFLKLNTLDSIQIRLFYSLKQGMKGHYIDSLKFDQQFHVSTYRPS</sequence>
<reference evidence="1" key="1">
    <citation type="submission" date="2021-02" db="EMBL/GenBank/DDBJ databases">
        <authorList>
            <person name="Nowell W R."/>
        </authorList>
    </citation>
    <scope>NUCLEOTIDE SEQUENCE</scope>
</reference>
<dbReference type="PANTHER" id="PTHR16797">
    <property type="entry name" value="FACTOR VIII-ASSOCIATED GENE 1"/>
    <property type="match status" value="1"/>
</dbReference>
<evidence type="ECO:0000313" key="1">
    <source>
        <dbReference type="EMBL" id="CAF0748622.1"/>
    </source>
</evidence>
<dbReference type="OrthoDB" id="10249246at2759"/>
<comment type="caution">
    <text evidence="1">The sequence shown here is derived from an EMBL/GenBank/DDBJ whole genome shotgun (WGS) entry which is preliminary data.</text>
</comment>
<dbReference type="SUPFAM" id="SSF48452">
    <property type="entry name" value="TPR-like"/>
    <property type="match status" value="1"/>
</dbReference>
<keyword evidence="3" id="KW-1185">Reference proteome</keyword>
<evidence type="ECO:0008006" key="4">
    <source>
        <dbReference type="Google" id="ProtNLM"/>
    </source>
</evidence>